<comment type="caution">
    <text evidence="1">The sequence shown here is derived from an EMBL/GenBank/DDBJ whole genome shotgun (WGS) entry which is preliminary data.</text>
</comment>
<organism evidence="1">
    <name type="scientific">marine sediment metagenome</name>
    <dbReference type="NCBI Taxonomy" id="412755"/>
    <lineage>
        <taxon>unclassified sequences</taxon>
        <taxon>metagenomes</taxon>
        <taxon>ecological metagenomes</taxon>
    </lineage>
</organism>
<accession>X0ZUY2</accession>
<reference evidence="1" key="1">
    <citation type="journal article" date="2014" name="Front. Microbiol.">
        <title>High frequency of phylogenetically diverse reductive dehalogenase-homologous genes in deep subseafloor sedimentary metagenomes.</title>
        <authorList>
            <person name="Kawai M."/>
            <person name="Futagami T."/>
            <person name="Toyoda A."/>
            <person name="Takaki Y."/>
            <person name="Nishi S."/>
            <person name="Hori S."/>
            <person name="Arai W."/>
            <person name="Tsubouchi T."/>
            <person name="Morono Y."/>
            <person name="Uchiyama I."/>
            <person name="Ito T."/>
            <person name="Fujiyama A."/>
            <person name="Inagaki F."/>
            <person name="Takami H."/>
        </authorList>
    </citation>
    <scope>NUCLEOTIDE SEQUENCE</scope>
    <source>
        <strain evidence="1">Expedition CK06-06</strain>
    </source>
</reference>
<gene>
    <name evidence="1" type="ORF">S01H4_07447</name>
</gene>
<sequence>MKVILATAIDLLSPYNLITSRGGFLLSRREDIMVDERDLSPEEGWNTVFVDREDTVDILNVASDKTGIPKHQIVDHLIRLIRDLKMLSADNKGYARLREAIEQKDNEVQVEKLHTLDPEALERIRETGFLFEYPMFAKRMKVDRAFAQMAERASKNPDLVRALARNCDSLSPTTTHSFICLETGDHLVDAFEITCPFDGAQLLEVCIEGCERLSIERRTDFKMPRGFSLEIGLAERIGLGRPINLIINEAIDKAREEYLKTNRAPLD</sequence>
<proteinExistence type="predicted"/>
<protein>
    <submittedName>
        <fullName evidence="1">Uncharacterized protein</fullName>
    </submittedName>
</protein>
<dbReference type="AlphaFoldDB" id="X0ZUY2"/>
<name>X0ZUY2_9ZZZZ</name>
<dbReference type="EMBL" id="BART01002436">
    <property type="protein sequence ID" value="GAG61762.1"/>
    <property type="molecule type" value="Genomic_DNA"/>
</dbReference>
<evidence type="ECO:0000313" key="1">
    <source>
        <dbReference type="EMBL" id="GAG61762.1"/>
    </source>
</evidence>